<feature type="region of interest" description="Disordered" evidence="7">
    <location>
        <begin position="204"/>
        <end position="224"/>
    </location>
</feature>
<feature type="region of interest" description="Disordered" evidence="7">
    <location>
        <begin position="487"/>
        <end position="508"/>
    </location>
</feature>
<accession>A0A4E0RMP8</accession>
<comment type="caution">
    <text evidence="9">The sequence shown here is derived from an EMBL/GenBank/DDBJ whole genome shotgun (WGS) entry which is preliminary data.</text>
</comment>
<evidence type="ECO:0000256" key="3">
    <source>
        <dbReference type="ARBA" id="ARBA00023015"/>
    </source>
</evidence>
<proteinExistence type="predicted"/>
<evidence type="ECO:0000256" key="7">
    <source>
        <dbReference type="SAM" id="MobiDB-lite"/>
    </source>
</evidence>
<sequence>MTLEYTPQTTPVPFISWSHKTTDDTLWSESLGPNGSGTTNLSNFWDYAGLLTANTSSNCYSVLETNDSAEQMLPSSLRLPSTLLPSHPVPILSSQTGLQSSNSEPTCEDRPYSVPTEQVIPQRKNQGREESVTGLDYTTFDYRSEPMKALFNSHTGLIDRIVPDPKQSAALMAYLNVDKGLGSRGQRKHVNQEAMDAHSRGTIKVSNDATGSESPNSACAKTDRGDNIHSEITHAARSNALRGTRDYTAPTTSTYAGFSVSCSYSGFSPIGTNSPSGGVTLKGVTAEELQTQRFLANVRERQRTQSLNQAFAELRRIIPTLPSDKLSKIQTLKLATRYIDFLSQVLRVSSGREESSTEPTSNSSELYNLTTCLNGNSLTWTGNVPVGISYSSTDQMADSFLSDYASHRGATDMPPRALDQDHSSCSLCMLPAYPTDINLTDNFRGPDHISPTSLSPDGVFHPNCAEPMRNGLSYAFSVWRMEGAWNTTGSDSVDSRPKPGNENSILEQ</sequence>
<evidence type="ECO:0000313" key="10">
    <source>
        <dbReference type="Proteomes" id="UP000230066"/>
    </source>
</evidence>
<keyword evidence="1" id="KW-0217">Developmental protein</keyword>
<evidence type="ECO:0000256" key="6">
    <source>
        <dbReference type="ARBA" id="ARBA00023242"/>
    </source>
</evidence>
<dbReference type="EMBL" id="JXXN02000049">
    <property type="protein sequence ID" value="THD28883.1"/>
    <property type="molecule type" value="Genomic_DNA"/>
</dbReference>
<keyword evidence="5" id="KW-0804">Transcription</keyword>
<keyword evidence="10" id="KW-1185">Reference proteome</keyword>
<gene>
    <name evidence="9" type="ORF">D915_000266</name>
</gene>
<keyword evidence="4" id="KW-0238">DNA-binding</keyword>
<evidence type="ECO:0000256" key="4">
    <source>
        <dbReference type="ARBA" id="ARBA00023125"/>
    </source>
</evidence>
<dbReference type="Gene3D" id="4.10.280.10">
    <property type="entry name" value="Helix-loop-helix DNA-binding domain"/>
    <property type="match status" value="1"/>
</dbReference>
<dbReference type="InterPro" id="IPR050283">
    <property type="entry name" value="E-box_TF_Regulators"/>
</dbReference>
<dbReference type="PANTHER" id="PTHR23349">
    <property type="entry name" value="BASIC HELIX-LOOP-HELIX TRANSCRIPTION FACTOR, TWIST"/>
    <property type="match status" value="1"/>
</dbReference>
<evidence type="ECO:0000313" key="9">
    <source>
        <dbReference type="EMBL" id="THD28883.1"/>
    </source>
</evidence>
<dbReference type="InterPro" id="IPR011598">
    <property type="entry name" value="bHLH_dom"/>
</dbReference>
<dbReference type="PROSITE" id="PS50888">
    <property type="entry name" value="BHLH"/>
    <property type="match status" value="1"/>
</dbReference>
<feature type="domain" description="BHLH" evidence="8">
    <location>
        <begin position="291"/>
        <end position="342"/>
    </location>
</feature>
<dbReference type="SUPFAM" id="SSF47459">
    <property type="entry name" value="HLH, helix-loop-helix DNA-binding domain"/>
    <property type="match status" value="1"/>
</dbReference>
<dbReference type="GO" id="GO:0030154">
    <property type="term" value="P:cell differentiation"/>
    <property type="evidence" value="ECO:0007669"/>
    <property type="project" value="UniProtKB-KW"/>
</dbReference>
<dbReference type="Pfam" id="PF00010">
    <property type="entry name" value="HLH"/>
    <property type="match status" value="1"/>
</dbReference>
<dbReference type="PANTHER" id="PTHR23349:SF50">
    <property type="entry name" value="PROTEIN TWIST"/>
    <property type="match status" value="1"/>
</dbReference>
<keyword evidence="2" id="KW-0221">Differentiation</keyword>
<dbReference type="Proteomes" id="UP000230066">
    <property type="component" value="Unassembled WGS sequence"/>
</dbReference>
<dbReference type="CDD" id="cd11464">
    <property type="entry name" value="bHLH_TS_TWIST"/>
    <property type="match status" value="1"/>
</dbReference>
<feature type="region of interest" description="Disordered" evidence="7">
    <location>
        <begin position="93"/>
        <end position="114"/>
    </location>
</feature>
<organism evidence="9 10">
    <name type="scientific">Fasciola hepatica</name>
    <name type="common">Liver fluke</name>
    <dbReference type="NCBI Taxonomy" id="6192"/>
    <lineage>
        <taxon>Eukaryota</taxon>
        <taxon>Metazoa</taxon>
        <taxon>Spiralia</taxon>
        <taxon>Lophotrochozoa</taxon>
        <taxon>Platyhelminthes</taxon>
        <taxon>Trematoda</taxon>
        <taxon>Digenea</taxon>
        <taxon>Plagiorchiida</taxon>
        <taxon>Echinostomata</taxon>
        <taxon>Echinostomatoidea</taxon>
        <taxon>Fasciolidae</taxon>
        <taxon>Fasciola</taxon>
    </lineage>
</organism>
<feature type="compositionally biased region" description="Polar residues" evidence="7">
    <location>
        <begin position="93"/>
        <end position="105"/>
    </location>
</feature>
<dbReference type="FunFam" id="4.10.280.10:FF:000030">
    <property type="entry name" value="Twist transcription factor"/>
    <property type="match status" value="1"/>
</dbReference>
<evidence type="ECO:0000256" key="5">
    <source>
        <dbReference type="ARBA" id="ARBA00023163"/>
    </source>
</evidence>
<evidence type="ECO:0000256" key="2">
    <source>
        <dbReference type="ARBA" id="ARBA00022782"/>
    </source>
</evidence>
<dbReference type="GO" id="GO:0000981">
    <property type="term" value="F:DNA-binding transcription factor activity, RNA polymerase II-specific"/>
    <property type="evidence" value="ECO:0007669"/>
    <property type="project" value="TreeGrafter"/>
</dbReference>
<dbReference type="InterPro" id="IPR036638">
    <property type="entry name" value="HLH_DNA-bd_sf"/>
</dbReference>
<dbReference type="InterPro" id="IPR015789">
    <property type="entry name" value="Twist-rel_bHLH"/>
</dbReference>
<dbReference type="AlphaFoldDB" id="A0A4E0RMP8"/>
<protein>
    <submittedName>
        <fullName evidence="9">Twist protein</fullName>
    </submittedName>
</protein>
<dbReference type="SMART" id="SM00353">
    <property type="entry name" value="HLH"/>
    <property type="match status" value="1"/>
</dbReference>
<keyword evidence="6" id="KW-0539">Nucleus</keyword>
<feature type="compositionally biased region" description="Polar residues" evidence="7">
    <location>
        <begin position="204"/>
        <end position="219"/>
    </location>
</feature>
<evidence type="ECO:0000256" key="1">
    <source>
        <dbReference type="ARBA" id="ARBA00022473"/>
    </source>
</evidence>
<reference evidence="9" key="1">
    <citation type="submission" date="2019-03" db="EMBL/GenBank/DDBJ databases">
        <title>Improved annotation for the trematode Fasciola hepatica.</title>
        <authorList>
            <person name="Choi Y.-J."/>
            <person name="Martin J."/>
            <person name="Mitreva M."/>
        </authorList>
    </citation>
    <scope>NUCLEOTIDE SEQUENCE [LARGE SCALE GENOMIC DNA]</scope>
</reference>
<evidence type="ECO:0000259" key="8">
    <source>
        <dbReference type="PROSITE" id="PS50888"/>
    </source>
</evidence>
<name>A0A4E0RMP8_FASHE</name>
<keyword evidence="3" id="KW-0805">Transcription regulation</keyword>
<dbReference type="GO" id="GO:0046983">
    <property type="term" value="F:protein dimerization activity"/>
    <property type="evidence" value="ECO:0007669"/>
    <property type="project" value="InterPro"/>
</dbReference>
<dbReference type="GO" id="GO:0000977">
    <property type="term" value="F:RNA polymerase II transcription regulatory region sequence-specific DNA binding"/>
    <property type="evidence" value="ECO:0007669"/>
    <property type="project" value="TreeGrafter"/>
</dbReference>